<comment type="cofactor">
    <cofactor evidence="1">
        <name>Cu(2+)</name>
        <dbReference type="ChEBI" id="CHEBI:29036"/>
    </cofactor>
</comment>
<dbReference type="EMBL" id="NKHZ01000086">
    <property type="protein sequence ID" value="PNS14439.1"/>
    <property type="molecule type" value="Genomic_DNA"/>
</dbReference>
<dbReference type="STRING" id="2082308.A0A2K1QHQ7"/>
<evidence type="ECO:0000259" key="6">
    <source>
        <dbReference type="Pfam" id="PF03443"/>
    </source>
</evidence>
<dbReference type="PANTHER" id="PTHR33353">
    <property type="entry name" value="PUTATIVE (AFU_ORTHOLOGUE AFUA_1G12560)-RELATED"/>
    <property type="match status" value="1"/>
</dbReference>
<dbReference type="Gene3D" id="2.70.50.70">
    <property type="match status" value="1"/>
</dbReference>
<dbReference type="InterPro" id="IPR005103">
    <property type="entry name" value="AA9_LPMO"/>
</dbReference>
<evidence type="ECO:0000256" key="3">
    <source>
        <dbReference type="ARBA" id="ARBA00022525"/>
    </source>
</evidence>
<keyword evidence="4" id="KW-1015">Disulfide bond</keyword>
<proteinExistence type="predicted"/>
<comment type="caution">
    <text evidence="7">The sequence shown here is derived from an EMBL/GenBank/DDBJ whole genome shotgun (WGS) entry which is preliminary data.</text>
</comment>
<feature type="signal peptide" evidence="5">
    <location>
        <begin position="1"/>
        <end position="19"/>
    </location>
</feature>
<keyword evidence="3" id="KW-0964">Secreted</keyword>
<sequence>MQYSFSAAALVALIPLAAAHGHLDSIVAGGKTYALAGPDWAYNKNIADAGWRQGNQDNGYVASDAATLAGKTIACHKGGKEDGVEFDAARPGKGEAVPVAAGSSVTLTWNTWPESHHGPLMNYLAKCPGKCNALKDATGLKFFKISQAGLTNPSAANNAGWATDDLLRNDLKTSVTIPSNIAPGEYVLRHELLALHSAGSTGGAQFYPICISINVSGSGTANPAGVAGSALYKATDPGVTISIYGKLNGYTIPGPAVIAGAARSFFKKFTA</sequence>
<evidence type="ECO:0000256" key="1">
    <source>
        <dbReference type="ARBA" id="ARBA00001973"/>
    </source>
</evidence>
<evidence type="ECO:0000256" key="2">
    <source>
        <dbReference type="ARBA" id="ARBA00004613"/>
    </source>
</evidence>
<evidence type="ECO:0000313" key="8">
    <source>
        <dbReference type="Proteomes" id="UP000243797"/>
    </source>
</evidence>
<feature type="domain" description="Auxiliary Activity family 9 catalytic" evidence="6">
    <location>
        <begin position="20"/>
        <end position="246"/>
    </location>
</feature>
<dbReference type="Pfam" id="PF03443">
    <property type="entry name" value="AA9"/>
    <property type="match status" value="1"/>
</dbReference>
<dbReference type="InterPro" id="IPR049892">
    <property type="entry name" value="AA9"/>
</dbReference>
<accession>A0A2K1QHQ7</accession>
<name>A0A2K1QHQ7_9PEZI</name>
<dbReference type="PANTHER" id="PTHR33353:SF34">
    <property type="entry name" value="ENDO-BETA-1,4-GLUCANASE D"/>
    <property type="match status" value="1"/>
</dbReference>
<reference evidence="7 8" key="1">
    <citation type="submission" date="2017-06" db="EMBL/GenBank/DDBJ databases">
        <title>Draft genome sequence of a variant of Elsinoe murrayae.</title>
        <authorList>
            <person name="Cheng Q."/>
        </authorList>
    </citation>
    <scope>NUCLEOTIDE SEQUENCE [LARGE SCALE GENOMIC DNA]</scope>
    <source>
        <strain evidence="7 8">CQ-2017a</strain>
    </source>
</reference>
<comment type="subcellular location">
    <subcellularLocation>
        <location evidence="2">Secreted</location>
    </subcellularLocation>
</comment>
<feature type="chain" id="PRO_5014322675" description="Auxiliary Activity family 9 catalytic domain-containing protein" evidence="5">
    <location>
        <begin position="20"/>
        <end position="271"/>
    </location>
</feature>
<dbReference type="CDD" id="cd21175">
    <property type="entry name" value="LPMO_AA9"/>
    <property type="match status" value="1"/>
</dbReference>
<dbReference type="InParanoid" id="A0A2K1QHQ7"/>
<keyword evidence="8" id="KW-1185">Reference proteome</keyword>
<dbReference type="Proteomes" id="UP000243797">
    <property type="component" value="Unassembled WGS sequence"/>
</dbReference>
<dbReference type="GO" id="GO:0005576">
    <property type="term" value="C:extracellular region"/>
    <property type="evidence" value="ECO:0007669"/>
    <property type="project" value="UniProtKB-SubCell"/>
</dbReference>
<protein>
    <recommendedName>
        <fullName evidence="6">Auxiliary Activity family 9 catalytic domain-containing protein</fullName>
    </recommendedName>
</protein>
<evidence type="ECO:0000256" key="5">
    <source>
        <dbReference type="SAM" id="SignalP"/>
    </source>
</evidence>
<evidence type="ECO:0000313" key="7">
    <source>
        <dbReference type="EMBL" id="PNS14439.1"/>
    </source>
</evidence>
<evidence type="ECO:0000256" key="4">
    <source>
        <dbReference type="ARBA" id="ARBA00023157"/>
    </source>
</evidence>
<dbReference type="OrthoDB" id="4849160at2759"/>
<keyword evidence="5" id="KW-0732">Signal</keyword>
<organism evidence="7 8">
    <name type="scientific">Sphaceloma murrayae</name>
    <dbReference type="NCBI Taxonomy" id="2082308"/>
    <lineage>
        <taxon>Eukaryota</taxon>
        <taxon>Fungi</taxon>
        <taxon>Dikarya</taxon>
        <taxon>Ascomycota</taxon>
        <taxon>Pezizomycotina</taxon>
        <taxon>Dothideomycetes</taxon>
        <taxon>Dothideomycetidae</taxon>
        <taxon>Myriangiales</taxon>
        <taxon>Elsinoaceae</taxon>
        <taxon>Sphaceloma</taxon>
    </lineage>
</organism>
<dbReference type="AlphaFoldDB" id="A0A2K1QHQ7"/>
<gene>
    <name evidence="7" type="ORF">CAC42_3725</name>
</gene>